<name>A0AAD9Y354_COLKA</name>
<evidence type="ECO:0000313" key="2">
    <source>
        <dbReference type="Proteomes" id="UP001281614"/>
    </source>
</evidence>
<dbReference type="AlphaFoldDB" id="A0AAD9Y354"/>
<dbReference type="EMBL" id="VYYT01000433">
    <property type="protein sequence ID" value="KAK2736055.1"/>
    <property type="molecule type" value="Genomic_DNA"/>
</dbReference>
<keyword evidence="2" id="KW-1185">Reference proteome</keyword>
<accession>A0AAD9Y354</accession>
<dbReference type="Proteomes" id="UP001281614">
    <property type="component" value="Unassembled WGS sequence"/>
</dbReference>
<comment type="caution">
    <text evidence="1">The sequence shown here is derived from an EMBL/GenBank/DDBJ whole genome shotgun (WGS) entry which is preliminary data.</text>
</comment>
<protein>
    <submittedName>
        <fullName evidence="1">Uncharacterized protein</fullName>
    </submittedName>
</protein>
<sequence length="99" mass="10945">MPRKNQSQPAPSPRRTCLFGEGALRNLSVADGRIPTALKKYALVHGEVNEDYRHDAGKPKKAPGTGTSRYAKFRRAKAAFKKACKEAEETKMATDERNA</sequence>
<gene>
    <name evidence="1" type="ORF">CKAH01_07809</name>
</gene>
<evidence type="ECO:0000313" key="1">
    <source>
        <dbReference type="EMBL" id="KAK2736055.1"/>
    </source>
</evidence>
<proteinExistence type="predicted"/>
<organism evidence="1 2">
    <name type="scientific">Colletotrichum kahawae</name>
    <name type="common">Coffee berry disease fungus</name>
    <dbReference type="NCBI Taxonomy" id="34407"/>
    <lineage>
        <taxon>Eukaryota</taxon>
        <taxon>Fungi</taxon>
        <taxon>Dikarya</taxon>
        <taxon>Ascomycota</taxon>
        <taxon>Pezizomycotina</taxon>
        <taxon>Sordariomycetes</taxon>
        <taxon>Hypocreomycetidae</taxon>
        <taxon>Glomerellales</taxon>
        <taxon>Glomerellaceae</taxon>
        <taxon>Colletotrichum</taxon>
        <taxon>Colletotrichum gloeosporioides species complex</taxon>
    </lineage>
</organism>
<reference evidence="1" key="1">
    <citation type="submission" date="2023-02" db="EMBL/GenBank/DDBJ databases">
        <title>Colletotrichum kahawae CIFC_Que2 genome sequencing and assembly.</title>
        <authorList>
            <person name="Baroncelli R."/>
        </authorList>
    </citation>
    <scope>NUCLEOTIDE SEQUENCE</scope>
    <source>
        <strain evidence="1">CIFC_Que2</strain>
    </source>
</reference>